<dbReference type="EMBL" id="CAAALY010055967">
    <property type="protein sequence ID" value="VEL22345.1"/>
    <property type="molecule type" value="Genomic_DNA"/>
</dbReference>
<dbReference type="AlphaFoldDB" id="A0A448WX16"/>
<dbReference type="Proteomes" id="UP000784294">
    <property type="component" value="Unassembled WGS sequence"/>
</dbReference>
<name>A0A448WX16_9PLAT</name>
<comment type="caution">
    <text evidence="1">The sequence shown here is derived from an EMBL/GenBank/DDBJ whole genome shotgun (WGS) entry which is preliminary data.</text>
</comment>
<organism evidence="1 2">
    <name type="scientific">Protopolystoma xenopodis</name>
    <dbReference type="NCBI Taxonomy" id="117903"/>
    <lineage>
        <taxon>Eukaryota</taxon>
        <taxon>Metazoa</taxon>
        <taxon>Spiralia</taxon>
        <taxon>Lophotrochozoa</taxon>
        <taxon>Platyhelminthes</taxon>
        <taxon>Monogenea</taxon>
        <taxon>Polyopisthocotylea</taxon>
        <taxon>Polystomatidea</taxon>
        <taxon>Polystomatidae</taxon>
        <taxon>Protopolystoma</taxon>
    </lineage>
</organism>
<accession>A0A448WX16</accession>
<protein>
    <submittedName>
        <fullName evidence="1">Uncharacterized protein</fullName>
    </submittedName>
</protein>
<evidence type="ECO:0000313" key="1">
    <source>
        <dbReference type="EMBL" id="VEL22345.1"/>
    </source>
</evidence>
<proteinExistence type="predicted"/>
<gene>
    <name evidence="1" type="ORF">PXEA_LOCUS15785</name>
</gene>
<reference evidence="1" key="1">
    <citation type="submission" date="2018-11" db="EMBL/GenBank/DDBJ databases">
        <authorList>
            <consortium name="Pathogen Informatics"/>
        </authorList>
    </citation>
    <scope>NUCLEOTIDE SEQUENCE</scope>
</reference>
<sequence length="131" mass="14878">MEARGLKIALEGAIFGQILSIRYHRQSWALWRDSHHHLALQESFKVRDRAKDVLNTAAISMVATTTASLFEPPGDAQRFDATQHSYLCGTDMHQAFSPLPRNIEEVVIALSQETGLDLKRVFKVYFFFGLK</sequence>
<keyword evidence="2" id="KW-1185">Reference proteome</keyword>
<evidence type="ECO:0000313" key="2">
    <source>
        <dbReference type="Proteomes" id="UP000784294"/>
    </source>
</evidence>